<dbReference type="Proteomes" id="UP000694892">
    <property type="component" value="Chromosome 2S"/>
</dbReference>
<evidence type="ECO:0000313" key="2">
    <source>
        <dbReference type="EMBL" id="OCT92576.1"/>
    </source>
</evidence>
<protein>
    <submittedName>
        <fullName evidence="2">Uncharacterized protein</fullName>
    </submittedName>
</protein>
<organism evidence="2 3">
    <name type="scientific">Xenopus laevis</name>
    <name type="common">African clawed frog</name>
    <dbReference type="NCBI Taxonomy" id="8355"/>
    <lineage>
        <taxon>Eukaryota</taxon>
        <taxon>Metazoa</taxon>
        <taxon>Chordata</taxon>
        <taxon>Craniata</taxon>
        <taxon>Vertebrata</taxon>
        <taxon>Euteleostomi</taxon>
        <taxon>Amphibia</taxon>
        <taxon>Batrachia</taxon>
        <taxon>Anura</taxon>
        <taxon>Pipoidea</taxon>
        <taxon>Pipidae</taxon>
        <taxon>Xenopodinae</taxon>
        <taxon>Xenopus</taxon>
        <taxon>Xenopus</taxon>
    </lineage>
</organism>
<reference evidence="3" key="1">
    <citation type="journal article" date="2016" name="Nature">
        <title>Genome evolution in the allotetraploid frog Xenopus laevis.</title>
        <authorList>
            <person name="Session A.M."/>
            <person name="Uno Y."/>
            <person name="Kwon T."/>
            <person name="Chapman J.A."/>
            <person name="Toyoda A."/>
            <person name="Takahashi S."/>
            <person name="Fukui A."/>
            <person name="Hikosaka A."/>
            <person name="Suzuki A."/>
            <person name="Kondo M."/>
            <person name="van Heeringen S.J."/>
            <person name="Quigley I."/>
            <person name="Heinz S."/>
            <person name="Ogino H."/>
            <person name="Ochi H."/>
            <person name="Hellsten U."/>
            <person name="Lyons J.B."/>
            <person name="Simakov O."/>
            <person name="Putnam N."/>
            <person name="Stites J."/>
            <person name="Kuroki Y."/>
            <person name="Tanaka T."/>
            <person name="Michiue T."/>
            <person name="Watanabe M."/>
            <person name="Bogdanovic O."/>
            <person name="Lister R."/>
            <person name="Georgiou G."/>
            <person name="Paranjpe S.S."/>
            <person name="van Kruijsbergen I."/>
            <person name="Shu S."/>
            <person name="Carlson J."/>
            <person name="Kinoshita T."/>
            <person name="Ohta Y."/>
            <person name="Mawaribuchi S."/>
            <person name="Jenkins J."/>
            <person name="Grimwood J."/>
            <person name="Schmutz J."/>
            <person name="Mitros T."/>
            <person name="Mozaffari S.V."/>
            <person name="Suzuki Y."/>
            <person name="Haramoto Y."/>
            <person name="Yamamoto T.S."/>
            <person name="Takagi C."/>
            <person name="Heald R."/>
            <person name="Miller K."/>
            <person name="Haudenschild C."/>
            <person name="Kitzman J."/>
            <person name="Nakayama T."/>
            <person name="Izutsu Y."/>
            <person name="Robert J."/>
            <person name="Fortriede J."/>
            <person name="Burns K."/>
            <person name="Lotay V."/>
            <person name="Karimi K."/>
            <person name="Yasuoka Y."/>
            <person name="Dichmann D.S."/>
            <person name="Flajnik M.F."/>
            <person name="Houston D.W."/>
            <person name="Shendure J."/>
            <person name="DuPasquier L."/>
            <person name="Vize P.D."/>
            <person name="Zorn A.M."/>
            <person name="Ito M."/>
            <person name="Marcotte E.M."/>
            <person name="Wallingford J.B."/>
            <person name="Ito Y."/>
            <person name="Asashima M."/>
            <person name="Ueno N."/>
            <person name="Matsuda Y."/>
            <person name="Veenstra G.J."/>
            <person name="Fujiyama A."/>
            <person name="Harland R.M."/>
            <person name="Taira M."/>
            <person name="Rokhsar D.S."/>
        </authorList>
    </citation>
    <scope>NUCLEOTIDE SEQUENCE [LARGE SCALE GENOMIC DNA]</scope>
    <source>
        <strain evidence="3">J</strain>
    </source>
</reference>
<dbReference type="AlphaFoldDB" id="A0A974DK83"/>
<keyword evidence="1" id="KW-1133">Transmembrane helix</keyword>
<sequence length="69" mass="8247">MFVMLAQHIQPIKEDVFWSSQFNNNNIIVVNTVLLYMLYSLFFKHKCRRVHFHHTVMHTVVFPLSVLSV</sequence>
<feature type="transmembrane region" description="Helical" evidence="1">
    <location>
        <begin position="26"/>
        <end position="43"/>
    </location>
</feature>
<evidence type="ECO:0000313" key="3">
    <source>
        <dbReference type="Proteomes" id="UP000694892"/>
    </source>
</evidence>
<accession>A0A974DK83</accession>
<evidence type="ECO:0000256" key="1">
    <source>
        <dbReference type="SAM" id="Phobius"/>
    </source>
</evidence>
<keyword evidence="1" id="KW-0812">Transmembrane</keyword>
<dbReference type="EMBL" id="CM004469">
    <property type="protein sequence ID" value="OCT92576.1"/>
    <property type="molecule type" value="Genomic_DNA"/>
</dbReference>
<name>A0A974DK83_XENLA</name>
<keyword evidence="1" id="KW-0472">Membrane</keyword>
<gene>
    <name evidence="2" type="ORF">XELAEV_18015633mg</name>
</gene>
<proteinExistence type="predicted"/>